<feature type="binding site" evidence="12">
    <location>
        <position position="11"/>
    </location>
    <ligand>
        <name>Zn(2+)</name>
        <dbReference type="ChEBI" id="CHEBI:29105"/>
    </ligand>
</feature>
<evidence type="ECO:0000256" key="12">
    <source>
        <dbReference type="PROSITE-ProRule" id="PRU01263"/>
    </source>
</evidence>
<dbReference type="PROSITE" id="PS00028">
    <property type="entry name" value="ZINC_FINGER_C2H2_1"/>
    <property type="match status" value="1"/>
</dbReference>
<dbReference type="PROSITE" id="PS51915">
    <property type="entry name" value="ZAD"/>
    <property type="match status" value="1"/>
</dbReference>
<keyword evidence="4" id="KW-0677">Repeat</keyword>
<keyword evidence="6 12" id="KW-0862">Zinc</keyword>
<feature type="binding site" evidence="12">
    <location>
        <position position="48"/>
    </location>
    <ligand>
        <name>Zn(2+)</name>
        <dbReference type="ChEBI" id="CHEBI:29105"/>
    </ligand>
</feature>
<organism evidence="15 16">
    <name type="scientific">Lutzomyia longipalpis</name>
    <name type="common">Sand fly</name>
    <dbReference type="NCBI Taxonomy" id="7200"/>
    <lineage>
        <taxon>Eukaryota</taxon>
        <taxon>Metazoa</taxon>
        <taxon>Ecdysozoa</taxon>
        <taxon>Arthropoda</taxon>
        <taxon>Hexapoda</taxon>
        <taxon>Insecta</taxon>
        <taxon>Pterygota</taxon>
        <taxon>Neoptera</taxon>
        <taxon>Endopterygota</taxon>
        <taxon>Diptera</taxon>
        <taxon>Nematocera</taxon>
        <taxon>Psychodoidea</taxon>
        <taxon>Psychodidae</taxon>
        <taxon>Lutzomyia</taxon>
        <taxon>Lutzomyia</taxon>
    </lineage>
</organism>
<comment type="similarity">
    <text evidence="2">Belongs to the krueppel C2H2-type zinc-finger protein family.</text>
</comment>
<keyword evidence="10" id="KW-0539">Nucleus</keyword>
<dbReference type="VEuPathDB" id="VectorBase:LLONM1_011227"/>
<dbReference type="Pfam" id="PF07776">
    <property type="entry name" value="zf-AD"/>
    <property type="match status" value="1"/>
</dbReference>
<feature type="binding site" evidence="12">
    <location>
        <position position="8"/>
    </location>
    <ligand>
        <name>Zn(2+)</name>
        <dbReference type="ChEBI" id="CHEBI:29105"/>
    </ligand>
</feature>
<evidence type="ECO:0000256" key="9">
    <source>
        <dbReference type="ARBA" id="ARBA00023163"/>
    </source>
</evidence>
<dbReference type="VEuPathDB" id="VectorBase:LLOJ006076"/>
<dbReference type="Proteomes" id="UP000092461">
    <property type="component" value="Unassembled WGS sequence"/>
</dbReference>
<evidence type="ECO:0000256" key="5">
    <source>
        <dbReference type="ARBA" id="ARBA00022771"/>
    </source>
</evidence>
<keyword evidence="3 12" id="KW-0479">Metal-binding</keyword>
<dbReference type="SUPFAM" id="SSF57667">
    <property type="entry name" value="beta-beta-alpha zinc fingers"/>
    <property type="match status" value="1"/>
</dbReference>
<dbReference type="SMART" id="SM00355">
    <property type="entry name" value="ZnF_C2H2"/>
    <property type="match status" value="1"/>
</dbReference>
<evidence type="ECO:0000256" key="7">
    <source>
        <dbReference type="ARBA" id="ARBA00023015"/>
    </source>
</evidence>
<evidence type="ECO:0000256" key="6">
    <source>
        <dbReference type="ARBA" id="ARBA00022833"/>
    </source>
</evidence>
<dbReference type="GO" id="GO:0005634">
    <property type="term" value="C:nucleus"/>
    <property type="evidence" value="ECO:0007669"/>
    <property type="project" value="UniProtKB-SubCell"/>
</dbReference>
<evidence type="ECO:0000313" key="16">
    <source>
        <dbReference type="Proteomes" id="UP000092461"/>
    </source>
</evidence>
<evidence type="ECO:0000256" key="4">
    <source>
        <dbReference type="ARBA" id="ARBA00022737"/>
    </source>
</evidence>
<dbReference type="Gene3D" id="3.30.160.60">
    <property type="entry name" value="Classic Zinc Finger"/>
    <property type="match status" value="1"/>
</dbReference>
<dbReference type="InterPro" id="IPR012934">
    <property type="entry name" value="Znf_AD"/>
</dbReference>
<evidence type="ECO:0000256" key="1">
    <source>
        <dbReference type="ARBA" id="ARBA00004123"/>
    </source>
</evidence>
<dbReference type="AlphaFoldDB" id="A0A1B0GJ81"/>
<protein>
    <submittedName>
        <fullName evidence="15">Uncharacterized protein</fullName>
    </submittedName>
</protein>
<keyword evidence="8" id="KW-0238">DNA-binding</keyword>
<evidence type="ECO:0000256" key="11">
    <source>
        <dbReference type="PROSITE-ProRule" id="PRU00042"/>
    </source>
</evidence>
<accession>A0A1B0GJ81</accession>
<keyword evidence="9" id="KW-0804">Transcription</keyword>
<evidence type="ECO:0000259" key="14">
    <source>
        <dbReference type="PROSITE" id="PS51915"/>
    </source>
</evidence>
<dbReference type="EnsemblMetazoa" id="LLOJ006076-RA">
    <property type="protein sequence ID" value="LLOJ006076-PA"/>
    <property type="gene ID" value="LLOJ006076"/>
</dbReference>
<dbReference type="SUPFAM" id="SSF57716">
    <property type="entry name" value="Glucocorticoid receptor-like (DNA-binding domain)"/>
    <property type="match status" value="1"/>
</dbReference>
<proteinExistence type="inferred from homology"/>
<name>A0A1B0GJ81_LUTLO</name>
<reference evidence="15" key="1">
    <citation type="submission" date="2020-05" db="UniProtKB">
        <authorList>
            <consortium name="EnsemblMetazoa"/>
        </authorList>
    </citation>
    <scope>IDENTIFICATION</scope>
    <source>
        <strain evidence="15">Jacobina</strain>
    </source>
</reference>
<dbReference type="EMBL" id="AJWK01019510">
    <property type="status" value="NOT_ANNOTATED_CDS"/>
    <property type="molecule type" value="Genomic_DNA"/>
</dbReference>
<dbReference type="GO" id="GO:0003677">
    <property type="term" value="F:DNA binding"/>
    <property type="evidence" value="ECO:0007669"/>
    <property type="project" value="UniProtKB-KW"/>
</dbReference>
<comment type="subcellular location">
    <subcellularLocation>
        <location evidence="1">Nucleus</location>
    </subcellularLocation>
</comment>
<feature type="domain" description="ZAD" evidence="14">
    <location>
        <begin position="6"/>
        <end position="72"/>
    </location>
</feature>
<feature type="binding site" evidence="12">
    <location>
        <position position="45"/>
    </location>
    <ligand>
        <name>Zn(2+)</name>
        <dbReference type="ChEBI" id="CHEBI:29105"/>
    </ligand>
</feature>
<dbReference type="InterPro" id="IPR036236">
    <property type="entry name" value="Znf_C2H2_sf"/>
</dbReference>
<dbReference type="PROSITE" id="PS50157">
    <property type="entry name" value="ZINC_FINGER_C2H2_2"/>
    <property type="match status" value="1"/>
</dbReference>
<evidence type="ECO:0000259" key="13">
    <source>
        <dbReference type="PROSITE" id="PS50157"/>
    </source>
</evidence>
<evidence type="ECO:0000256" key="2">
    <source>
        <dbReference type="ARBA" id="ARBA00006991"/>
    </source>
</evidence>
<dbReference type="SMART" id="SM00868">
    <property type="entry name" value="zf-AD"/>
    <property type="match status" value="1"/>
</dbReference>
<dbReference type="FunFam" id="3.30.160.60:FF:001156">
    <property type="entry name" value="Zinc finger protein 407"/>
    <property type="match status" value="1"/>
</dbReference>
<dbReference type="InterPro" id="IPR013087">
    <property type="entry name" value="Znf_C2H2_type"/>
</dbReference>
<keyword evidence="7" id="KW-0805">Transcription regulation</keyword>
<evidence type="ECO:0000313" key="15">
    <source>
        <dbReference type="EnsemblMetazoa" id="LLOJ006076-PA"/>
    </source>
</evidence>
<evidence type="ECO:0000256" key="3">
    <source>
        <dbReference type="ARBA" id="ARBA00022723"/>
    </source>
</evidence>
<sequence length="294" mass="33989">MELSDSICRVCMQKGEKIIISSDIIFMIHFCAQIADHERLPKGVCEQCHENLHVAYRFRTTCEESNDKFWELLGQLDEEGLELSFDAKNEGSTKRETGEVMEILEVVEEQLLSPKVEEYEGSSQEAQKIRGEEEILANEEQSLTLNDMQLTLPPDGNKVPTEEVSMNTELPEEKGIIKRRGRPRKSPHVVAECVAKEEKIAKPFQCSQCGRAFSRQKILNRHEKSHNDPPKERSRKLRGYHLTQHKRQVHGIIVTSHIRRLEKFLPERMEMNLMPAVIKDTPEEVQEVAWEQSM</sequence>
<dbReference type="GO" id="GO:0008270">
    <property type="term" value="F:zinc ion binding"/>
    <property type="evidence" value="ECO:0007669"/>
    <property type="project" value="UniProtKB-UniRule"/>
</dbReference>
<keyword evidence="16" id="KW-1185">Reference proteome</keyword>
<evidence type="ECO:0000256" key="10">
    <source>
        <dbReference type="ARBA" id="ARBA00023242"/>
    </source>
</evidence>
<evidence type="ECO:0000256" key="8">
    <source>
        <dbReference type="ARBA" id="ARBA00023125"/>
    </source>
</evidence>
<feature type="domain" description="C2H2-type" evidence="13">
    <location>
        <begin position="204"/>
        <end position="231"/>
    </location>
</feature>
<keyword evidence="5 11" id="KW-0863">Zinc-finger</keyword>